<organism evidence="7 8">
    <name type="scientific">Angiostrongylus cantonensis</name>
    <name type="common">Rat lungworm</name>
    <dbReference type="NCBI Taxonomy" id="6313"/>
    <lineage>
        <taxon>Eukaryota</taxon>
        <taxon>Metazoa</taxon>
        <taxon>Ecdysozoa</taxon>
        <taxon>Nematoda</taxon>
        <taxon>Chromadorea</taxon>
        <taxon>Rhabditida</taxon>
        <taxon>Rhabditina</taxon>
        <taxon>Rhabditomorpha</taxon>
        <taxon>Strongyloidea</taxon>
        <taxon>Metastrongylidae</taxon>
        <taxon>Angiostrongylus</taxon>
    </lineage>
</organism>
<dbReference type="Pfam" id="PF03381">
    <property type="entry name" value="CDC50"/>
    <property type="match status" value="1"/>
</dbReference>
<dbReference type="AlphaFoldDB" id="A0A0K0D0Q1"/>
<keyword evidence="4 6" id="KW-1133">Transmembrane helix</keyword>
<evidence type="ECO:0000256" key="2">
    <source>
        <dbReference type="ARBA" id="ARBA00009457"/>
    </source>
</evidence>
<evidence type="ECO:0000256" key="5">
    <source>
        <dbReference type="ARBA" id="ARBA00023136"/>
    </source>
</evidence>
<evidence type="ECO:0000313" key="7">
    <source>
        <dbReference type="Proteomes" id="UP000035642"/>
    </source>
</evidence>
<evidence type="ECO:0000256" key="4">
    <source>
        <dbReference type="ARBA" id="ARBA00022989"/>
    </source>
</evidence>
<evidence type="ECO:0000256" key="1">
    <source>
        <dbReference type="ARBA" id="ARBA00004141"/>
    </source>
</evidence>
<keyword evidence="3 6" id="KW-0812">Transmembrane</keyword>
<protein>
    <submittedName>
        <fullName evidence="8">Transmembrane protein 30A</fullName>
    </submittedName>
</protein>
<dbReference type="PANTHER" id="PTHR10926:SF0">
    <property type="entry name" value="CDC50, ISOFORM A"/>
    <property type="match status" value="1"/>
</dbReference>
<accession>A0A0K0D0Q1</accession>
<sequence>MSQPIGGGQTREAIDLSNEKILKNKPKAWQPILTASTVIPTVIGVGIVFIPIGVALFLASEGGTGDVYIYYYLENYFQNHRRYVKSRNDKQYLGNLMEVSDCEPYAYNENNIPIAPCGAIANSMFNDTYELYYIKNSAKIRVPVTTDGVLWEVDKERKFKNPPIPPGGDLCDAFKVVN</sequence>
<reference evidence="7" key="1">
    <citation type="submission" date="2012-09" db="EMBL/GenBank/DDBJ databases">
        <authorList>
            <person name="Martin A.A."/>
        </authorList>
    </citation>
    <scope>NUCLEOTIDE SEQUENCE</scope>
</reference>
<evidence type="ECO:0000256" key="3">
    <source>
        <dbReference type="ARBA" id="ARBA00022692"/>
    </source>
</evidence>
<dbReference type="GO" id="GO:0005794">
    <property type="term" value="C:Golgi apparatus"/>
    <property type="evidence" value="ECO:0007669"/>
    <property type="project" value="TreeGrafter"/>
</dbReference>
<name>A0A0K0D0Q1_ANGCA</name>
<comment type="subcellular location">
    <subcellularLocation>
        <location evidence="1">Membrane</location>
        <topology evidence="1">Multi-pass membrane protein</topology>
    </subcellularLocation>
</comment>
<proteinExistence type="inferred from homology"/>
<dbReference type="InterPro" id="IPR005045">
    <property type="entry name" value="CDC50/LEM3_fam"/>
</dbReference>
<keyword evidence="5 6" id="KW-0472">Membrane</keyword>
<dbReference type="WBParaSite" id="ACAC_0000364301-mRNA-1">
    <property type="protein sequence ID" value="ACAC_0000364301-mRNA-1"/>
    <property type="gene ID" value="ACAC_0000364301"/>
</dbReference>
<evidence type="ECO:0000256" key="6">
    <source>
        <dbReference type="SAM" id="Phobius"/>
    </source>
</evidence>
<comment type="similarity">
    <text evidence="2">Belongs to the CDC50/LEM3 family.</text>
</comment>
<dbReference type="STRING" id="6313.A0A0K0D0Q1"/>
<reference evidence="8" key="2">
    <citation type="submission" date="2017-02" db="UniProtKB">
        <authorList>
            <consortium name="WormBaseParasite"/>
        </authorList>
    </citation>
    <scope>IDENTIFICATION</scope>
</reference>
<evidence type="ECO:0000313" key="8">
    <source>
        <dbReference type="WBParaSite" id="ACAC_0000364301-mRNA-1"/>
    </source>
</evidence>
<dbReference type="GO" id="GO:0005783">
    <property type="term" value="C:endoplasmic reticulum"/>
    <property type="evidence" value="ECO:0007669"/>
    <property type="project" value="TreeGrafter"/>
</dbReference>
<dbReference type="Proteomes" id="UP000035642">
    <property type="component" value="Unassembled WGS sequence"/>
</dbReference>
<feature type="transmembrane region" description="Helical" evidence="6">
    <location>
        <begin position="32"/>
        <end position="59"/>
    </location>
</feature>
<dbReference type="GO" id="GO:0005886">
    <property type="term" value="C:plasma membrane"/>
    <property type="evidence" value="ECO:0007669"/>
    <property type="project" value="TreeGrafter"/>
</dbReference>
<keyword evidence="7" id="KW-1185">Reference proteome</keyword>
<dbReference type="PANTHER" id="PTHR10926">
    <property type="entry name" value="CELL CYCLE CONTROL PROTEIN 50"/>
    <property type="match status" value="1"/>
</dbReference>